<dbReference type="PANTHER" id="PTHR30146">
    <property type="entry name" value="LACI-RELATED TRANSCRIPTIONAL REPRESSOR"/>
    <property type="match status" value="1"/>
</dbReference>
<dbReference type="InterPro" id="IPR010982">
    <property type="entry name" value="Lambda_DNA-bd_dom_sf"/>
</dbReference>
<dbReference type="PROSITE" id="PS50932">
    <property type="entry name" value="HTH_LACI_2"/>
    <property type="match status" value="1"/>
</dbReference>
<dbReference type="GO" id="GO:0000976">
    <property type="term" value="F:transcription cis-regulatory region binding"/>
    <property type="evidence" value="ECO:0007669"/>
    <property type="project" value="TreeGrafter"/>
</dbReference>
<dbReference type="AlphaFoldDB" id="A0A2I0SY07"/>
<dbReference type="Pfam" id="PF13377">
    <property type="entry name" value="Peripla_BP_3"/>
    <property type="match status" value="1"/>
</dbReference>
<dbReference type="SUPFAM" id="SSF47413">
    <property type="entry name" value="lambda repressor-like DNA-binding domains"/>
    <property type="match status" value="1"/>
</dbReference>
<dbReference type="EMBL" id="PJOS01000002">
    <property type="protein sequence ID" value="PKT74826.1"/>
    <property type="molecule type" value="Genomic_DNA"/>
</dbReference>
<dbReference type="Proteomes" id="UP000236178">
    <property type="component" value="Unassembled WGS sequence"/>
</dbReference>
<dbReference type="SUPFAM" id="SSF53822">
    <property type="entry name" value="Periplasmic binding protein-like I"/>
    <property type="match status" value="1"/>
</dbReference>
<organism evidence="5 6">
    <name type="scientific">Streptomyces populi</name>
    <dbReference type="NCBI Taxonomy" id="2058924"/>
    <lineage>
        <taxon>Bacteria</taxon>
        <taxon>Bacillati</taxon>
        <taxon>Actinomycetota</taxon>
        <taxon>Actinomycetes</taxon>
        <taxon>Kitasatosporales</taxon>
        <taxon>Streptomycetaceae</taxon>
        <taxon>Streptomyces</taxon>
    </lineage>
</organism>
<dbReference type="RefSeq" id="WP_103547592.1">
    <property type="nucleotide sequence ID" value="NZ_JBHJSK010000006.1"/>
</dbReference>
<dbReference type="Pfam" id="PF00356">
    <property type="entry name" value="LacI"/>
    <property type="match status" value="1"/>
</dbReference>
<evidence type="ECO:0000256" key="3">
    <source>
        <dbReference type="ARBA" id="ARBA00023163"/>
    </source>
</evidence>
<dbReference type="PANTHER" id="PTHR30146:SF153">
    <property type="entry name" value="LACTOSE OPERON REPRESSOR"/>
    <property type="match status" value="1"/>
</dbReference>
<dbReference type="Gene3D" id="3.40.50.2300">
    <property type="match status" value="2"/>
</dbReference>
<dbReference type="GO" id="GO:0003700">
    <property type="term" value="F:DNA-binding transcription factor activity"/>
    <property type="evidence" value="ECO:0007669"/>
    <property type="project" value="TreeGrafter"/>
</dbReference>
<dbReference type="PROSITE" id="PS00356">
    <property type="entry name" value="HTH_LACI_1"/>
    <property type="match status" value="1"/>
</dbReference>
<dbReference type="CDD" id="cd06267">
    <property type="entry name" value="PBP1_LacI_sugar_binding-like"/>
    <property type="match status" value="1"/>
</dbReference>
<comment type="caution">
    <text evidence="5">The sequence shown here is derived from an EMBL/GenBank/DDBJ whole genome shotgun (WGS) entry which is preliminary data.</text>
</comment>
<feature type="domain" description="HTH lacI-type" evidence="4">
    <location>
        <begin position="1"/>
        <end position="53"/>
    </location>
</feature>
<accession>A0A2I0SY07</accession>
<gene>
    <name evidence="5" type="ORF">CW362_01875</name>
</gene>
<reference evidence="5 6" key="1">
    <citation type="submission" date="2017-12" db="EMBL/GenBank/DDBJ databases">
        <title>Streptomyces populusis sp. nov., a novel endophytic actinobacterium isolated from stems of Populus adenopoda Maxim.</title>
        <authorList>
            <person name="Wang Z."/>
        </authorList>
    </citation>
    <scope>NUCLEOTIDE SEQUENCE [LARGE SCALE GENOMIC DNA]</scope>
    <source>
        <strain evidence="5 6">A249</strain>
    </source>
</reference>
<keyword evidence="3" id="KW-0804">Transcription</keyword>
<dbReference type="InterPro" id="IPR028082">
    <property type="entry name" value="Peripla_BP_I"/>
</dbReference>
<evidence type="ECO:0000313" key="5">
    <source>
        <dbReference type="EMBL" id="PKT74826.1"/>
    </source>
</evidence>
<dbReference type="InterPro" id="IPR046335">
    <property type="entry name" value="LacI/GalR-like_sensor"/>
</dbReference>
<dbReference type="InterPro" id="IPR000843">
    <property type="entry name" value="HTH_LacI"/>
</dbReference>
<dbReference type="OrthoDB" id="3595338at2"/>
<keyword evidence="6" id="KW-1185">Reference proteome</keyword>
<keyword evidence="1" id="KW-0805">Transcription regulation</keyword>
<dbReference type="Gene3D" id="1.10.260.40">
    <property type="entry name" value="lambda repressor-like DNA-binding domains"/>
    <property type="match status" value="1"/>
</dbReference>
<keyword evidence="2" id="KW-0238">DNA-binding</keyword>
<evidence type="ECO:0000259" key="4">
    <source>
        <dbReference type="PROSITE" id="PS50932"/>
    </source>
</evidence>
<dbReference type="CDD" id="cd01392">
    <property type="entry name" value="HTH_LacI"/>
    <property type="match status" value="1"/>
</dbReference>
<name>A0A2I0SY07_9ACTN</name>
<proteinExistence type="predicted"/>
<evidence type="ECO:0000256" key="2">
    <source>
        <dbReference type="ARBA" id="ARBA00023125"/>
    </source>
</evidence>
<dbReference type="SMART" id="SM00354">
    <property type="entry name" value="HTH_LACI"/>
    <property type="match status" value="1"/>
</dbReference>
<evidence type="ECO:0000256" key="1">
    <source>
        <dbReference type="ARBA" id="ARBA00023015"/>
    </source>
</evidence>
<sequence length="324" mass="34732">MSDVARVAGVSSATVSYVLSGKRPVTEETRRSVESAIEQLGFSLNPVARSLRTGKSTMVALVVPDIANPFYALLARSIQDELRGRGYHVLVSSTGARRDEEEALLHEVVHQRFAGVVMTPFRLATDAFDVLRSAGIPAVVSADVSFGDVDLVTPDADGAVRETLAHVAATGRRRIGVLAGPLDATGGDPRLERIREHAAGAGLRIDREHVVHGEHTREAGAEGFERLMRARTRPEAVLCGNDITAVGAMDTAERLGLDIPGDVSLVGHDDIEFASLVRPRLTTIRYPAREVGRAAAGLLLEQIDGRTRRRTVRVAAAFVARASV</sequence>
<evidence type="ECO:0000313" key="6">
    <source>
        <dbReference type="Proteomes" id="UP000236178"/>
    </source>
</evidence>
<protein>
    <submittedName>
        <fullName evidence="5">LacI family transcriptional regulator</fullName>
    </submittedName>
</protein>